<feature type="domain" description="Glycosyl transferase family 1" evidence="1">
    <location>
        <begin position="189"/>
        <end position="319"/>
    </location>
</feature>
<dbReference type="GO" id="GO:0016757">
    <property type="term" value="F:glycosyltransferase activity"/>
    <property type="evidence" value="ECO:0007669"/>
    <property type="project" value="InterPro"/>
</dbReference>
<evidence type="ECO:0000313" key="3">
    <source>
        <dbReference type="EMBL" id="GKH82453.1"/>
    </source>
</evidence>
<evidence type="ECO:0000259" key="2">
    <source>
        <dbReference type="Pfam" id="PF13439"/>
    </source>
</evidence>
<keyword evidence="3" id="KW-0808">Transferase</keyword>
<dbReference type="EMBL" id="BQOB01000001">
    <property type="protein sequence ID" value="GKH82453.1"/>
    <property type="molecule type" value="Genomic_DNA"/>
</dbReference>
<dbReference type="Pfam" id="PF13439">
    <property type="entry name" value="Glyco_transf_4"/>
    <property type="match status" value="1"/>
</dbReference>
<dbReference type="InterPro" id="IPR050194">
    <property type="entry name" value="Glycosyltransferase_grp1"/>
</dbReference>
<dbReference type="InterPro" id="IPR028098">
    <property type="entry name" value="Glyco_trans_4-like_N"/>
</dbReference>
<dbReference type="PANTHER" id="PTHR45947:SF3">
    <property type="entry name" value="SULFOQUINOVOSYL TRANSFERASE SQD2"/>
    <property type="match status" value="1"/>
</dbReference>
<dbReference type="SUPFAM" id="SSF53756">
    <property type="entry name" value="UDP-Glycosyltransferase/glycogen phosphorylase"/>
    <property type="match status" value="1"/>
</dbReference>
<dbReference type="Proteomes" id="UP001055104">
    <property type="component" value="Unassembled WGS sequence"/>
</dbReference>
<dbReference type="KEGG" id="bdo:EL88_07830"/>
<dbReference type="InterPro" id="IPR001296">
    <property type="entry name" value="Glyco_trans_1"/>
</dbReference>
<evidence type="ECO:0000313" key="4">
    <source>
        <dbReference type="Proteomes" id="UP001055104"/>
    </source>
</evidence>
<name>A0AA37NWS8_9BACT</name>
<accession>A0AA37NWS8</accession>
<comment type="caution">
    <text evidence="3">The sequence shown here is derived from an EMBL/GenBank/DDBJ whole genome shotgun (WGS) entry which is preliminary data.</text>
</comment>
<proteinExistence type="predicted"/>
<dbReference type="Pfam" id="PF00534">
    <property type="entry name" value="Glycos_transf_1"/>
    <property type="match status" value="1"/>
</dbReference>
<gene>
    <name evidence="3" type="primary">rfaG_2</name>
    <name evidence="3" type="ORF">CE91St7_33370</name>
</gene>
<sequence length="361" mass="41359">MKKIMHVAEPFATGVLSFLVDLTRQQVEEYEVYILYGVRPLTPDNVSNLFDKRVHLIKIDSFKGAIGTVFNFKAYRDVRRWYKKIDPDIVHFHSSASGFVGRWALPCKKLSAFYTPHGYSFLMRNGTKFKRFLFWLIEYFSAKRSAVTIACSEGEYKEAMKLSKRSTYVNNGINTKNLKSFVRSISKIQHPIKICTSGRILYQKNPKLFNEIARLLPEAQFIWIGEGELESELTSPNICVTGWIKREEALNIIKDVDFFILPSLWEGLPISLLEAMYLKKICLVSDVIGNRDVIKNGINGLICHSANEYADLIRSIVDGKVEGVLLAEHASNDIEEDYNIDLMAQKYDEIYKSCNAIKNHS</sequence>
<dbReference type="PANTHER" id="PTHR45947">
    <property type="entry name" value="SULFOQUINOVOSYL TRANSFERASE SQD2"/>
    <property type="match status" value="1"/>
</dbReference>
<reference evidence="3" key="1">
    <citation type="submission" date="2022-01" db="EMBL/GenBank/DDBJ databases">
        <title>Novel bile acid biosynthetic pathways are enriched in the microbiome of centenarians.</title>
        <authorList>
            <person name="Sato Y."/>
            <person name="Atarashi K."/>
            <person name="Plichta R.D."/>
            <person name="Arai Y."/>
            <person name="Sasajima S."/>
            <person name="Kearney M.S."/>
            <person name="Suda W."/>
            <person name="Takeshita K."/>
            <person name="Sasaki T."/>
            <person name="Okamoto S."/>
            <person name="Skelly N.A."/>
            <person name="Okamura Y."/>
            <person name="Vlamakis H."/>
            <person name="Li Y."/>
            <person name="Tanoue T."/>
            <person name="Takei H."/>
            <person name="Nittono H."/>
            <person name="Narushima S."/>
            <person name="Irie J."/>
            <person name="Itoh H."/>
            <person name="Moriya K."/>
            <person name="Sugiura Y."/>
            <person name="Suematsu M."/>
            <person name="Moritoki N."/>
            <person name="Shibata S."/>
            <person name="Littman R.D."/>
            <person name="Fischbach A.M."/>
            <person name="Uwamino Y."/>
            <person name="Inoue T."/>
            <person name="Honda A."/>
            <person name="Hattori M."/>
            <person name="Murai T."/>
            <person name="Xavier J.R."/>
            <person name="Hirose N."/>
            <person name="Honda K."/>
        </authorList>
    </citation>
    <scope>NUCLEOTIDE SEQUENCE</scope>
    <source>
        <strain evidence="3">CE91-St7</strain>
    </source>
</reference>
<dbReference type="RefSeq" id="WP_007852239.1">
    <property type="nucleotide sequence ID" value="NZ_BQOA01000001.1"/>
</dbReference>
<feature type="domain" description="Glycosyltransferase subfamily 4-like N-terminal" evidence="2">
    <location>
        <begin position="14"/>
        <end position="176"/>
    </location>
</feature>
<dbReference type="AlphaFoldDB" id="A0AA37NWS8"/>
<dbReference type="Gene3D" id="3.40.50.2000">
    <property type="entry name" value="Glycogen Phosphorylase B"/>
    <property type="match status" value="2"/>
</dbReference>
<evidence type="ECO:0000259" key="1">
    <source>
        <dbReference type="Pfam" id="PF00534"/>
    </source>
</evidence>
<protein>
    <submittedName>
        <fullName evidence="3">Glycosyl transferase</fullName>
    </submittedName>
</protein>
<organism evidence="3 4">
    <name type="scientific">Phocaeicola dorei</name>
    <dbReference type="NCBI Taxonomy" id="357276"/>
    <lineage>
        <taxon>Bacteria</taxon>
        <taxon>Pseudomonadati</taxon>
        <taxon>Bacteroidota</taxon>
        <taxon>Bacteroidia</taxon>
        <taxon>Bacteroidales</taxon>
        <taxon>Bacteroidaceae</taxon>
        <taxon>Phocaeicola</taxon>
    </lineage>
</organism>